<reference evidence="1" key="2">
    <citation type="journal article" date="2024" name="Plant">
        <title>Genomic evolution and insights into agronomic trait innovations of Sesamum species.</title>
        <authorList>
            <person name="Miao H."/>
            <person name="Wang L."/>
            <person name="Qu L."/>
            <person name="Liu H."/>
            <person name="Sun Y."/>
            <person name="Le M."/>
            <person name="Wang Q."/>
            <person name="Wei S."/>
            <person name="Zheng Y."/>
            <person name="Lin W."/>
            <person name="Duan Y."/>
            <person name="Cao H."/>
            <person name="Xiong S."/>
            <person name="Wang X."/>
            <person name="Wei L."/>
            <person name="Li C."/>
            <person name="Ma Q."/>
            <person name="Ju M."/>
            <person name="Zhao R."/>
            <person name="Li G."/>
            <person name="Mu C."/>
            <person name="Tian Q."/>
            <person name="Mei H."/>
            <person name="Zhang T."/>
            <person name="Gao T."/>
            <person name="Zhang H."/>
        </authorList>
    </citation>
    <scope>NUCLEOTIDE SEQUENCE</scope>
    <source>
        <strain evidence="1">G02</strain>
    </source>
</reference>
<dbReference type="AlphaFoldDB" id="A0AAW2RIS9"/>
<proteinExistence type="predicted"/>
<dbReference type="EMBL" id="JACGWJ010000013">
    <property type="protein sequence ID" value="KAL0379351.1"/>
    <property type="molecule type" value="Genomic_DNA"/>
</dbReference>
<protein>
    <submittedName>
        <fullName evidence="1">Uncharacterized protein</fullName>
    </submittedName>
</protein>
<gene>
    <name evidence="1" type="ORF">Sradi_3240600</name>
</gene>
<sequence>MTVSVTGDAPVKFPATGRRRRGGGAAVEVVVIGPLAAAVRLKTDWCGGG</sequence>
<name>A0AAW2RIS9_SESRA</name>
<accession>A0AAW2RIS9</accession>
<reference evidence="1" key="1">
    <citation type="submission" date="2020-06" db="EMBL/GenBank/DDBJ databases">
        <authorList>
            <person name="Li T."/>
            <person name="Hu X."/>
            <person name="Zhang T."/>
            <person name="Song X."/>
            <person name="Zhang H."/>
            <person name="Dai N."/>
            <person name="Sheng W."/>
            <person name="Hou X."/>
            <person name="Wei L."/>
        </authorList>
    </citation>
    <scope>NUCLEOTIDE SEQUENCE</scope>
    <source>
        <strain evidence="1">G02</strain>
        <tissue evidence="1">Leaf</tissue>
    </source>
</reference>
<comment type="caution">
    <text evidence="1">The sequence shown here is derived from an EMBL/GenBank/DDBJ whole genome shotgun (WGS) entry which is preliminary data.</text>
</comment>
<organism evidence="1">
    <name type="scientific">Sesamum radiatum</name>
    <name type="common">Black benniseed</name>
    <dbReference type="NCBI Taxonomy" id="300843"/>
    <lineage>
        <taxon>Eukaryota</taxon>
        <taxon>Viridiplantae</taxon>
        <taxon>Streptophyta</taxon>
        <taxon>Embryophyta</taxon>
        <taxon>Tracheophyta</taxon>
        <taxon>Spermatophyta</taxon>
        <taxon>Magnoliopsida</taxon>
        <taxon>eudicotyledons</taxon>
        <taxon>Gunneridae</taxon>
        <taxon>Pentapetalae</taxon>
        <taxon>asterids</taxon>
        <taxon>lamiids</taxon>
        <taxon>Lamiales</taxon>
        <taxon>Pedaliaceae</taxon>
        <taxon>Sesamum</taxon>
    </lineage>
</organism>
<evidence type="ECO:0000313" key="1">
    <source>
        <dbReference type="EMBL" id="KAL0379351.1"/>
    </source>
</evidence>